<evidence type="ECO:0000256" key="2">
    <source>
        <dbReference type="ARBA" id="ARBA00023012"/>
    </source>
</evidence>
<dbReference type="SUPFAM" id="SSF52172">
    <property type="entry name" value="CheY-like"/>
    <property type="match status" value="1"/>
</dbReference>
<dbReference type="InterPro" id="IPR011006">
    <property type="entry name" value="CheY-like_superfamily"/>
</dbReference>
<dbReference type="EMBL" id="DRLI01000096">
    <property type="protein sequence ID" value="HHM01870.1"/>
    <property type="molecule type" value="Genomic_DNA"/>
</dbReference>
<organism evidence="5">
    <name type="scientific">Caldithrix abyssi</name>
    <dbReference type="NCBI Taxonomy" id="187145"/>
    <lineage>
        <taxon>Bacteria</taxon>
        <taxon>Pseudomonadati</taxon>
        <taxon>Calditrichota</taxon>
        <taxon>Calditrichia</taxon>
        <taxon>Calditrichales</taxon>
        <taxon>Calditrichaceae</taxon>
        <taxon>Caldithrix</taxon>
    </lineage>
</organism>
<feature type="modified residue" description="4-aspartylphosphate" evidence="3">
    <location>
        <position position="76"/>
    </location>
</feature>
<dbReference type="Proteomes" id="UP000885771">
    <property type="component" value="Unassembled WGS sequence"/>
</dbReference>
<reference evidence="5" key="1">
    <citation type="journal article" date="2020" name="mSystems">
        <title>Genome- and Community-Level Interaction Insights into Carbon Utilization and Element Cycling Functions of Hydrothermarchaeota in Hydrothermal Sediment.</title>
        <authorList>
            <person name="Zhou Z."/>
            <person name="Liu Y."/>
            <person name="Xu W."/>
            <person name="Pan J."/>
            <person name="Luo Z.H."/>
            <person name="Li M."/>
        </authorList>
    </citation>
    <scope>NUCLEOTIDE SEQUENCE [LARGE SCALE GENOMIC DNA]</scope>
    <source>
        <strain evidence="5">HyVt-460</strain>
    </source>
</reference>
<dbReference type="PANTHER" id="PTHR45339">
    <property type="entry name" value="HYBRID SIGNAL TRANSDUCTION HISTIDINE KINASE J"/>
    <property type="match status" value="1"/>
</dbReference>
<dbReference type="PROSITE" id="PS50110">
    <property type="entry name" value="RESPONSE_REGULATORY"/>
    <property type="match status" value="1"/>
</dbReference>
<sequence length="146" mass="16928">MALSDRPQQKEIITRHGIKEHKRNTARILLVEDNKINQKVALKMLDKMGFTADVANNGREGWMASQNEEYDIILMDCQMPVMDGFEATEKILEEPAEGRQPIIIAMTAFAMEGDRERCLKVGMKDYITKPINQKELNQKIRHWLNR</sequence>
<feature type="non-terminal residue" evidence="5">
    <location>
        <position position="1"/>
    </location>
</feature>
<evidence type="ECO:0000313" key="5">
    <source>
        <dbReference type="EMBL" id="HHM01870.1"/>
    </source>
</evidence>
<evidence type="ECO:0000256" key="1">
    <source>
        <dbReference type="ARBA" id="ARBA00022553"/>
    </source>
</evidence>
<evidence type="ECO:0000256" key="3">
    <source>
        <dbReference type="PROSITE-ProRule" id="PRU00169"/>
    </source>
</evidence>
<dbReference type="Pfam" id="PF00072">
    <property type="entry name" value="Response_reg"/>
    <property type="match status" value="1"/>
</dbReference>
<keyword evidence="1 3" id="KW-0597">Phosphoprotein</keyword>
<dbReference type="InterPro" id="IPR001789">
    <property type="entry name" value="Sig_transdc_resp-reg_receiver"/>
</dbReference>
<dbReference type="SMART" id="SM00448">
    <property type="entry name" value="REC"/>
    <property type="match status" value="1"/>
</dbReference>
<gene>
    <name evidence="5" type="ORF">ENJ15_02585</name>
</gene>
<accession>A0A7V5VEL1</accession>
<comment type="caution">
    <text evidence="5">The sequence shown here is derived from an EMBL/GenBank/DDBJ whole genome shotgun (WGS) entry which is preliminary data.</text>
</comment>
<dbReference type="Gene3D" id="3.40.50.2300">
    <property type="match status" value="1"/>
</dbReference>
<feature type="domain" description="Response regulatory" evidence="4">
    <location>
        <begin position="27"/>
        <end position="144"/>
    </location>
</feature>
<proteinExistence type="predicted"/>
<dbReference type="AlphaFoldDB" id="A0A7V5VEL1"/>
<name>A0A7V5VEL1_CALAY</name>
<dbReference type="PANTHER" id="PTHR45339:SF1">
    <property type="entry name" value="HYBRID SIGNAL TRANSDUCTION HISTIDINE KINASE J"/>
    <property type="match status" value="1"/>
</dbReference>
<evidence type="ECO:0000259" key="4">
    <source>
        <dbReference type="PROSITE" id="PS50110"/>
    </source>
</evidence>
<keyword evidence="2" id="KW-0902">Two-component regulatory system</keyword>
<protein>
    <submittedName>
        <fullName evidence="5">Response regulator</fullName>
    </submittedName>
</protein>
<dbReference type="GO" id="GO:0000160">
    <property type="term" value="P:phosphorelay signal transduction system"/>
    <property type="evidence" value="ECO:0007669"/>
    <property type="project" value="UniProtKB-KW"/>
</dbReference>
<dbReference type="CDD" id="cd17546">
    <property type="entry name" value="REC_hyHK_CKI1_RcsC-like"/>
    <property type="match status" value="1"/>
</dbReference>